<dbReference type="EMBL" id="JAQQWK010000001">
    <property type="protein sequence ID" value="KAK8055578.1"/>
    <property type="molecule type" value="Genomic_DNA"/>
</dbReference>
<proteinExistence type="predicted"/>
<organism evidence="1 2">
    <name type="scientific">Apiospora rasikravindrae</name>
    <dbReference type="NCBI Taxonomy" id="990691"/>
    <lineage>
        <taxon>Eukaryota</taxon>
        <taxon>Fungi</taxon>
        <taxon>Dikarya</taxon>
        <taxon>Ascomycota</taxon>
        <taxon>Pezizomycotina</taxon>
        <taxon>Sordariomycetes</taxon>
        <taxon>Xylariomycetidae</taxon>
        <taxon>Amphisphaeriales</taxon>
        <taxon>Apiosporaceae</taxon>
        <taxon>Apiospora</taxon>
    </lineage>
</organism>
<keyword evidence="2" id="KW-1185">Reference proteome</keyword>
<protein>
    <submittedName>
        <fullName evidence="1">Uncharacterized protein</fullName>
    </submittedName>
</protein>
<dbReference type="Proteomes" id="UP001444661">
    <property type="component" value="Unassembled WGS sequence"/>
</dbReference>
<reference evidence="1 2" key="1">
    <citation type="submission" date="2023-01" db="EMBL/GenBank/DDBJ databases">
        <title>Analysis of 21 Apiospora genomes using comparative genomics revels a genus with tremendous synthesis potential of carbohydrate active enzymes and secondary metabolites.</title>
        <authorList>
            <person name="Sorensen T."/>
        </authorList>
    </citation>
    <scope>NUCLEOTIDE SEQUENCE [LARGE SCALE GENOMIC DNA]</scope>
    <source>
        <strain evidence="1 2">CBS 33761</strain>
    </source>
</reference>
<name>A0ABR1UCB6_9PEZI</name>
<comment type="caution">
    <text evidence="1">The sequence shown here is derived from an EMBL/GenBank/DDBJ whole genome shotgun (WGS) entry which is preliminary data.</text>
</comment>
<sequence length="77" mass="8432">MVPQPGQRIFTGEAGNAGESQVTILVTRLQMPPLSFSPFPSVEEKVVGYGSHLGKKYIAHWKEKESEEESAVDRSAS</sequence>
<accession>A0ABR1UCB6</accession>
<evidence type="ECO:0000313" key="2">
    <source>
        <dbReference type="Proteomes" id="UP001444661"/>
    </source>
</evidence>
<gene>
    <name evidence="1" type="ORF">PG993_000805</name>
</gene>
<evidence type="ECO:0000313" key="1">
    <source>
        <dbReference type="EMBL" id="KAK8055578.1"/>
    </source>
</evidence>